<accession>A0ABR4GDN5</accession>
<dbReference type="EMBL" id="JBFTWV010000021">
    <property type="protein sequence ID" value="KAL2797117.1"/>
    <property type="molecule type" value="Genomic_DNA"/>
</dbReference>
<protein>
    <submittedName>
        <fullName evidence="1">Uncharacterized protein</fullName>
    </submittedName>
</protein>
<dbReference type="Proteomes" id="UP001610563">
    <property type="component" value="Unassembled WGS sequence"/>
</dbReference>
<sequence>MRRTVIGYCAVSLANGVIDILPRRAEVENIVFRRGTEVLRPHKPRGKIHLRSRWGQRAAHGSRFWLQNCSISEFSHLYQIDVT</sequence>
<reference evidence="1 2" key="1">
    <citation type="submission" date="2024-07" db="EMBL/GenBank/DDBJ databases">
        <title>Section-level genome sequencing and comparative genomics of Aspergillus sections Usti and Cavernicolus.</title>
        <authorList>
            <consortium name="Lawrence Berkeley National Laboratory"/>
            <person name="Nybo J.L."/>
            <person name="Vesth T.C."/>
            <person name="Theobald S."/>
            <person name="Frisvad J.C."/>
            <person name="Larsen T.O."/>
            <person name="Kjaerboelling I."/>
            <person name="Rothschild-Mancinelli K."/>
            <person name="Lyhne E.K."/>
            <person name="Kogle M.E."/>
            <person name="Barry K."/>
            <person name="Clum A."/>
            <person name="Na H."/>
            <person name="Ledsgaard L."/>
            <person name="Lin J."/>
            <person name="Lipzen A."/>
            <person name="Kuo A."/>
            <person name="Riley R."/>
            <person name="Mondo S."/>
            <person name="Labutti K."/>
            <person name="Haridas S."/>
            <person name="Pangalinan J."/>
            <person name="Salamov A.A."/>
            <person name="Simmons B.A."/>
            <person name="Magnuson J.K."/>
            <person name="Chen J."/>
            <person name="Drula E."/>
            <person name="Henrissat B."/>
            <person name="Wiebenga A."/>
            <person name="Lubbers R.J."/>
            <person name="Gomes A.C."/>
            <person name="Makela M.R."/>
            <person name="Stajich J."/>
            <person name="Grigoriev I.V."/>
            <person name="Mortensen U.H."/>
            <person name="De Vries R.P."/>
            <person name="Baker S.E."/>
            <person name="Andersen M.R."/>
        </authorList>
    </citation>
    <scope>NUCLEOTIDE SEQUENCE [LARGE SCALE GENOMIC DNA]</scope>
    <source>
        <strain evidence="1 2">CBS 209.92</strain>
    </source>
</reference>
<comment type="caution">
    <text evidence="1">The sequence shown here is derived from an EMBL/GenBank/DDBJ whole genome shotgun (WGS) entry which is preliminary data.</text>
</comment>
<keyword evidence="2" id="KW-1185">Reference proteome</keyword>
<gene>
    <name evidence="1" type="ORF">BJX66DRAFT_112732</name>
</gene>
<organism evidence="1 2">
    <name type="scientific">Aspergillus keveii</name>
    <dbReference type="NCBI Taxonomy" id="714993"/>
    <lineage>
        <taxon>Eukaryota</taxon>
        <taxon>Fungi</taxon>
        <taxon>Dikarya</taxon>
        <taxon>Ascomycota</taxon>
        <taxon>Pezizomycotina</taxon>
        <taxon>Eurotiomycetes</taxon>
        <taxon>Eurotiomycetidae</taxon>
        <taxon>Eurotiales</taxon>
        <taxon>Aspergillaceae</taxon>
        <taxon>Aspergillus</taxon>
        <taxon>Aspergillus subgen. Nidulantes</taxon>
    </lineage>
</organism>
<evidence type="ECO:0000313" key="2">
    <source>
        <dbReference type="Proteomes" id="UP001610563"/>
    </source>
</evidence>
<evidence type="ECO:0000313" key="1">
    <source>
        <dbReference type="EMBL" id="KAL2797117.1"/>
    </source>
</evidence>
<proteinExistence type="predicted"/>
<name>A0ABR4GDN5_9EURO</name>